<name>A0A9N9BRF1_9GLOM</name>
<organism evidence="2 3">
    <name type="scientific">Ambispora leptoticha</name>
    <dbReference type="NCBI Taxonomy" id="144679"/>
    <lineage>
        <taxon>Eukaryota</taxon>
        <taxon>Fungi</taxon>
        <taxon>Fungi incertae sedis</taxon>
        <taxon>Mucoromycota</taxon>
        <taxon>Glomeromycotina</taxon>
        <taxon>Glomeromycetes</taxon>
        <taxon>Archaeosporales</taxon>
        <taxon>Ambisporaceae</taxon>
        <taxon>Ambispora</taxon>
    </lineage>
</organism>
<feature type="compositionally biased region" description="Basic residues" evidence="1">
    <location>
        <begin position="1"/>
        <end position="18"/>
    </location>
</feature>
<reference evidence="2" key="1">
    <citation type="submission" date="2021-06" db="EMBL/GenBank/DDBJ databases">
        <authorList>
            <person name="Kallberg Y."/>
            <person name="Tangrot J."/>
            <person name="Rosling A."/>
        </authorList>
    </citation>
    <scope>NUCLEOTIDE SEQUENCE</scope>
    <source>
        <strain evidence="2">FL130A</strain>
    </source>
</reference>
<evidence type="ECO:0000256" key="1">
    <source>
        <dbReference type="SAM" id="MobiDB-lite"/>
    </source>
</evidence>
<dbReference type="OrthoDB" id="10530178at2759"/>
<feature type="region of interest" description="Disordered" evidence="1">
    <location>
        <begin position="1"/>
        <end position="21"/>
    </location>
</feature>
<evidence type="ECO:0000313" key="3">
    <source>
        <dbReference type="Proteomes" id="UP000789508"/>
    </source>
</evidence>
<gene>
    <name evidence="2" type="ORF">ALEPTO_LOCUS6976</name>
</gene>
<dbReference type="EMBL" id="CAJVPS010002713">
    <property type="protein sequence ID" value="CAG8574714.1"/>
    <property type="molecule type" value="Genomic_DNA"/>
</dbReference>
<dbReference type="AlphaFoldDB" id="A0A9N9BRF1"/>
<keyword evidence="3" id="KW-1185">Reference proteome</keyword>
<sequence>MCKHHQRRCHQRNNRRNSKREDRHIIFKTIVKLIADAISVQSDHLNSNTVIQQSPNETETYMMEAPPSYQEAIKPYKV</sequence>
<proteinExistence type="predicted"/>
<accession>A0A9N9BRF1</accession>
<evidence type="ECO:0000313" key="2">
    <source>
        <dbReference type="EMBL" id="CAG8574714.1"/>
    </source>
</evidence>
<dbReference type="Proteomes" id="UP000789508">
    <property type="component" value="Unassembled WGS sequence"/>
</dbReference>
<comment type="caution">
    <text evidence="2">The sequence shown here is derived from an EMBL/GenBank/DDBJ whole genome shotgun (WGS) entry which is preliminary data.</text>
</comment>
<protein>
    <submittedName>
        <fullName evidence="2">4303_t:CDS:1</fullName>
    </submittedName>
</protein>